<keyword evidence="5 8" id="KW-1133">Transmembrane helix</keyword>
<evidence type="ECO:0000256" key="1">
    <source>
        <dbReference type="ARBA" id="ARBA00004127"/>
    </source>
</evidence>
<feature type="transmembrane region" description="Helical" evidence="8">
    <location>
        <begin position="261"/>
        <end position="280"/>
    </location>
</feature>
<keyword evidence="4 8" id="KW-0812">Transmembrane</keyword>
<reference evidence="9" key="1">
    <citation type="journal article" date="2021" name="New Phytol.">
        <title>Evolutionary innovations through gain and loss of genes in the ectomycorrhizal Boletales.</title>
        <authorList>
            <person name="Wu G."/>
            <person name="Miyauchi S."/>
            <person name="Morin E."/>
            <person name="Kuo A."/>
            <person name="Drula E."/>
            <person name="Varga T."/>
            <person name="Kohler A."/>
            <person name="Feng B."/>
            <person name="Cao Y."/>
            <person name="Lipzen A."/>
            <person name="Daum C."/>
            <person name="Hundley H."/>
            <person name="Pangilinan J."/>
            <person name="Johnson J."/>
            <person name="Barry K."/>
            <person name="LaButti K."/>
            <person name="Ng V."/>
            <person name="Ahrendt S."/>
            <person name="Min B."/>
            <person name="Choi I.G."/>
            <person name="Park H."/>
            <person name="Plett J.M."/>
            <person name="Magnuson J."/>
            <person name="Spatafora J.W."/>
            <person name="Nagy L.G."/>
            <person name="Henrissat B."/>
            <person name="Grigoriev I.V."/>
            <person name="Yang Z.L."/>
            <person name="Xu J."/>
            <person name="Martin F.M."/>
        </authorList>
    </citation>
    <scope>NUCLEOTIDE SEQUENCE</scope>
    <source>
        <strain evidence="9">KKN 215</strain>
    </source>
</reference>
<keyword evidence="10" id="KW-1185">Reference proteome</keyword>
<feature type="transmembrane region" description="Helical" evidence="8">
    <location>
        <begin position="228"/>
        <end position="249"/>
    </location>
</feature>
<accession>A0A8K0UK16</accession>
<dbReference type="SUPFAM" id="SSF103481">
    <property type="entry name" value="Multidrug resistance efflux transporter EmrE"/>
    <property type="match status" value="1"/>
</dbReference>
<evidence type="ECO:0000256" key="5">
    <source>
        <dbReference type="ARBA" id="ARBA00022989"/>
    </source>
</evidence>
<dbReference type="GO" id="GO:0005464">
    <property type="term" value="F:UDP-xylose transmembrane transporter activity"/>
    <property type="evidence" value="ECO:0007669"/>
    <property type="project" value="TreeGrafter"/>
</dbReference>
<evidence type="ECO:0000256" key="4">
    <source>
        <dbReference type="ARBA" id="ARBA00022692"/>
    </source>
</evidence>
<dbReference type="OrthoDB" id="999962at2759"/>
<feature type="transmembrane region" description="Helical" evidence="8">
    <location>
        <begin position="135"/>
        <end position="156"/>
    </location>
</feature>
<keyword evidence="3" id="KW-0762">Sugar transport</keyword>
<gene>
    <name evidence="9" type="ORF">BXZ70DRAFT_1010356</name>
</gene>
<sequence length="410" mass="45088">MAARRSRSRTPLERRADNANAVITNLAFKKPPGRQGPTQRKRVQTEREPETGIPLTKPVVLSLVDLSFMLTLVFGGCCTNVWTYEYLLKIDSRLGTALTFSQMAFVTIHSLPSFLSWDRAHTIPLPSFKPRHVPVFQWALQVFVLTAGNLLTNWAYAFNVPLTIQIVFRSAGLVVSLIFGRLFLNKRYTLSQIASVLLVTIGVVLATLSRPAPPISQTTPDDATDYTIGISMLTLSLLLTGVLGMLQEITYKKYGPHWKEGLFYTHSLSLPVFLFLVPHVKYGFTSLSSSTSKFSSRTPDADPTFAALSANLPSAVAPLTPYLILAANLVTQLICVSGVNQLSSRVSSVSTNLVLTTRKALSLCFSVWWFGNGWNTELGIGAGMVFLGSLLYTLVSSSSSKEENDKKKDE</sequence>
<evidence type="ECO:0000256" key="8">
    <source>
        <dbReference type="SAM" id="Phobius"/>
    </source>
</evidence>
<proteinExistence type="predicted"/>
<dbReference type="GO" id="GO:0005462">
    <property type="term" value="F:UDP-N-acetylglucosamine transmembrane transporter activity"/>
    <property type="evidence" value="ECO:0007669"/>
    <property type="project" value="TreeGrafter"/>
</dbReference>
<dbReference type="AlphaFoldDB" id="A0A8K0UK16"/>
<dbReference type="EMBL" id="JAEVFJ010000028">
    <property type="protein sequence ID" value="KAH8093760.1"/>
    <property type="molecule type" value="Genomic_DNA"/>
</dbReference>
<dbReference type="GO" id="GO:0000139">
    <property type="term" value="C:Golgi membrane"/>
    <property type="evidence" value="ECO:0007669"/>
    <property type="project" value="TreeGrafter"/>
</dbReference>
<feature type="region of interest" description="Disordered" evidence="7">
    <location>
        <begin position="27"/>
        <end position="50"/>
    </location>
</feature>
<keyword evidence="6 8" id="KW-0472">Membrane</keyword>
<name>A0A8K0UK16_9AGAR</name>
<dbReference type="GO" id="GO:0005789">
    <property type="term" value="C:endoplasmic reticulum membrane"/>
    <property type="evidence" value="ECO:0007669"/>
    <property type="project" value="TreeGrafter"/>
</dbReference>
<dbReference type="PANTHER" id="PTHR10778">
    <property type="entry name" value="SOLUTE CARRIER FAMILY 35 MEMBER B"/>
    <property type="match status" value="1"/>
</dbReference>
<keyword evidence="2" id="KW-0813">Transport</keyword>
<evidence type="ECO:0000256" key="2">
    <source>
        <dbReference type="ARBA" id="ARBA00022448"/>
    </source>
</evidence>
<comment type="subcellular location">
    <subcellularLocation>
        <location evidence="1">Endomembrane system</location>
        <topology evidence="1">Multi-pass membrane protein</topology>
    </subcellularLocation>
</comment>
<evidence type="ECO:0000256" key="3">
    <source>
        <dbReference type="ARBA" id="ARBA00022597"/>
    </source>
</evidence>
<feature type="transmembrane region" description="Helical" evidence="8">
    <location>
        <begin position="377"/>
        <end position="395"/>
    </location>
</feature>
<evidence type="ECO:0000256" key="6">
    <source>
        <dbReference type="ARBA" id="ARBA00023136"/>
    </source>
</evidence>
<dbReference type="Pfam" id="PF08449">
    <property type="entry name" value="UAA"/>
    <property type="match status" value="1"/>
</dbReference>
<protein>
    <submittedName>
        <fullName evidence="9">UAA transporter</fullName>
    </submittedName>
</protein>
<dbReference type="Proteomes" id="UP000813824">
    <property type="component" value="Unassembled WGS sequence"/>
</dbReference>
<evidence type="ECO:0000256" key="7">
    <source>
        <dbReference type="SAM" id="MobiDB-lite"/>
    </source>
</evidence>
<feature type="transmembrane region" description="Helical" evidence="8">
    <location>
        <begin position="190"/>
        <end position="208"/>
    </location>
</feature>
<dbReference type="InterPro" id="IPR013657">
    <property type="entry name" value="SCL35B1-4/HUT1"/>
</dbReference>
<dbReference type="PANTHER" id="PTHR10778:SF4">
    <property type="entry name" value="NUCLEOTIDE SUGAR TRANSPORTER SLC35B4"/>
    <property type="match status" value="1"/>
</dbReference>
<evidence type="ECO:0000313" key="10">
    <source>
        <dbReference type="Proteomes" id="UP000813824"/>
    </source>
</evidence>
<comment type="caution">
    <text evidence="9">The sequence shown here is derived from an EMBL/GenBank/DDBJ whole genome shotgun (WGS) entry which is preliminary data.</text>
</comment>
<organism evidence="9 10">
    <name type="scientific">Cristinia sonorae</name>
    <dbReference type="NCBI Taxonomy" id="1940300"/>
    <lineage>
        <taxon>Eukaryota</taxon>
        <taxon>Fungi</taxon>
        <taxon>Dikarya</taxon>
        <taxon>Basidiomycota</taxon>
        <taxon>Agaricomycotina</taxon>
        <taxon>Agaricomycetes</taxon>
        <taxon>Agaricomycetidae</taxon>
        <taxon>Agaricales</taxon>
        <taxon>Pleurotineae</taxon>
        <taxon>Stephanosporaceae</taxon>
        <taxon>Cristinia</taxon>
    </lineage>
</organism>
<dbReference type="InterPro" id="IPR037185">
    <property type="entry name" value="EmrE-like"/>
</dbReference>
<evidence type="ECO:0000313" key="9">
    <source>
        <dbReference type="EMBL" id="KAH8093760.1"/>
    </source>
</evidence>
<feature type="transmembrane region" description="Helical" evidence="8">
    <location>
        <begin position="162"/>
        <end position="183"/>
    </location>
</feature>